<sequence>MYDPDRNRRRMGRLMTHLTWVAILAMLTLFFNNYIDSRENPNADLAYINGSDSEVVLQRNRAGHYQAPGRINGERVNFLLDTGATMVSVPESLAEDLGLKRGAPIQSMTANGIVTVYRTELDSVTLGGIRMSNVSATINPGMHDHLVLLGMSFMQHLELTQRDGTLTLRVPD</sequence>
<name>A0A1H6ATC8_9GAMM</name>
<reference evidence="2 3" key="1">
    <citation type="submission" date="2016-10" db="EMBL/GenBank/DDBJ databases">
        <authorList>
            <person name="de Groot N.N."/>
        </authorList>
    </citation>
    <scope>NUCLEOTIDE SEQUENCE [LARGE SCALE GENOMIC DNA]</scope>
    <source>
        <strain evidence="2 3">DSM 22012</strain>
    </source>
</reference>
<gene>
    <name evidence="2" type="ORF">SAMN05444390_102209</name>
</gene>
<dbReference type="CDD" id="cd05483">
    <property type="entry name" value="retropepsin_like_bacteria"/>
    <property type="match status" value="1"/>
</dbReference>
<keyword evidence="2" id="KW-0645">Protease</keyword>
<accession>A0A1H6ATC8</accession>
<dbReference type="RefSeq" id="WP_104003315.1">
    <property type="nucleotide sequence ID" value="NZ_FNVQ01000002.1"/>
</dbReference>
<dbReference type="InterPro" id="IPR034122">
    <property type="entry name" value="Retropepsin-like_bacterial"/>
</dbReference>
<dbReference type="NCBIfam" id="TIGR02281">
    <property type="entry name" value="clan_AA_DTGA"/>
    <property type="match status" value="1"/>
</dbReference>
<dbReference type="OrthoDB" id="185963at2"/>
<feature type="transmembrane region" description="Helical" evidence="1">
    <location>
        <begin position="12"/>
        <end position="31"/>
    </location>
</feature>
<keyword evidence="2" id="KW-0378">Hydrolase</keyword>
<protein>
    <submittedName>
        <fullName evidence="2">Aspartyl protease family protein</fullName>
    </submittedName>
</protein>
<proteinExistence type="predicted"/>
<dbReference type="Pfam" id="PF13975">
    <property type="entry name" value="gag-asp_proteas"/>
    <property type="match status" value="1"/>
</dbReference>
<dbReference type="InterPro" id="IPR021109">
    <property type="entry name" value="Peptidase_aspartic_dom_sf"/>
</dbReference>
<keyword evidence="1" id="KW-0812">Transmembrane</keyword>
<organism evidence="2 3">
    <name type="scientific">Marinobacterium lutimaris</name>
    <dbReference type="NCBI Taxonomy" id="568106"/>
    <lineage>
        <taxon>Bacteria</taxon>
        <taxon>Pseudomonadati</taxon>
        <taxon>Pseudomonadota</taxon>
        <taxon>Gammaproteobacteria</taxon>
        <taxon>Oceanospirillales</taxon>
        <taxon>Oceanospirillaceae</taxon>
        <taxon>Marinobacterium</taxon>
    </lineage>
</organism>
<evidence type="ECO:0000313" key="3">
    <source>
        <dbReference type="Proteomes" id="UP000236745"/>
    </source>
</evidence>
<keyword evidence="3" id="KW-1185">Reference proteome</keyword>
<dbReference type="PROSITE" id="PS00141">
    <property type="entry name" value="ASP_PROTEASE"/>
    <property type="match status" value="1"/>
</dbReference>
<keyword evidence="1" id="KW-1133">Transmembrane helix</keyword>
<dbReference type="GO" id="GO:0006508">
    <property type="term" value="P:proteolysis"/>
    <property type="evidence" value="ECO:0007669"/>
    <property type="project" value="UniProtKB-KW"/>
</dbReference>
<dbReference type="Gene3D" id="2.40.70.10">
    <property type="entry name" value="Acid Proteases"/>
    <property type="match status" value="1"/>
</dbReference>
<evidence type="ECO:0000256" key="1">
    <source>
        <dbReference type="SAM" id="Phobius"/>
    </source>
</evidence>
<dbReference type="SUPFAM" id="SSF50630">
    <property type="entry name" value="Acid proteases"/>
    <property type="match status" value="1"/>
</dbReference>
<dbReference type="GO" id="GO:0004190">
    <property type="term" value="F:aspartic-type endopeptidase activity"/>
    <property type="evidence" value="ECO:0007669"/>
    <property type="project" value="InterPro"/>
</dbReference>
<dbReference type="InterPro" id="IPR001969">
    <property type="entry name" value="Aspartic_peptidase_AS"/>
</dbReference>
<dbReference type="InterPro" id="IPR011969">
    <property type="entry name" value="Clan_AA_Asp_peptidase_C"/>
</dbReference>
<keyword evidence="1" id="KW-0472">Membrane</keyword>
<dbReference type="Proteomes" id="UP000236745">
    <property type="component" value="Unassembled WGS sequence"/>
</dbReference>
<dbReference type="EMBL" id="FNVQ01000002">
    <property type="protein sequence ID" value="SEG51959.1"/>
    <property type="molecule type" value="Genomic_DNA"/>
</dbReference>
<dbReference type="AlphaFoldDB" id="A0A1H6ATC8"/>
<evidence type="ECO:0000313" key="2">
    <source>
        <dbReference type="EMBL" id="SEG51959.1"/>
    </source>
</evidence>